<proteinExistence type="inferred from homology"/>
<evidence type="ECO:0000256" key="1">
    <source>
        <dbReference type="ARBA" id="ARBA00007401"/>
    </source>
</evidence>
<dbReference type="InterPro" id="IPR000421">
    <property type="entry name" value="FA58C"/>
</dbReference>
<name>A0A926DZN6_9FIRM</name>
<evidence type="ECO:0000256" key="5">
    <source>
        <dbReference type="SAM" id="SignalP"/>
    </source>
</evidence>
<comment type="similarity">
    <text evidence="1">Belongs to the glycosyl hydrolase 2 family.</text>
</comment>
<dbReference type="InterPro" id="IPR013783">
    <property type="entry name" value="Ig-like_fold"/>
</dbReference>
<dbReference type="Gene3D" id="1.20.1270.90">
    <property type="entry name" value="AF1782-like"/>
    <property type="match status" value="3"/>
</dbReference>
<sequence length="2261" mass="243083">MKKRLLQATLAIILAAQLAIGGSVAVLAEETNPVALQGESSAAVLLEPTPAEPPSEEIPAESSADAQLPALLNALPEDKEYVPVSGIAAVTASSHQGGYEPEKAVDGIEDDPNNCWHTPWEGDPPTFPHWLQVEFDQPRTIDSLVYVARSATGFQFVTEYEVWVSPTADEADLDKVAEGTWTRAKTAAVEFLPVSAVLVRFVAKDKVDSNKNDTYSVSASEIKFGLSSEVPGAYNDKILERIAHADRVLAYATDIGSGAHQFKQDAWDALDAERDALEALLDTADVDAIFAQLDAVQSAIETLLASNMTDGEDLVVDLPKAGMSASSSSENAGYEADKAIDGDTSTIWHTQWDPENTPHPHSLVIDLGRSVLLNKISITPRQDMATGKITSGEVYMGDDPEQLELAATFSAASGYDASVVPLGDRQAQYLEIRSLASTSSNTAIAEVDVSIYDRGYVALMDAYGRAAQFLLNAQAGAEVGQYPQAAIDSFTAELDGFAAQLDEAVTPADCYALAGEIENARIAFADQVNRYQRGDLNALIAEAEELLASIENEQDRALLSSATETARAVAGDSGSTAVQIHETAAALKNTLDALRFAGAERYDLSGKWDFYLGAYQAEAVLEDTVTLPGTLDENKKGSVNTYRDPRRLSRYYIYTGPATYQREVFIPNSWQGKQVSLFIERSRETRVWVNGSEVLSPETTNVMATSQVYDLTAALTFGQLNTITIVVDNSYPNTPRAAITTSSMATEETQTNWNGIVGRFELQIDELVNIDGLRVYPNDDLKSATVQVDVKNSSAEDFSGEITLEAPGMAARKLPVTVAAGTSATVSLPDYDMGADVKLWSEFEQNLYTMSASLDNGSTAEEQFGMRVFGVDPETKQLTNNGDKVFLRSEANCAVFPLTAYAPMDEAGWEKLFSTYQSFGINAVRFHSWCPPEAAFAVADRMGLFLQPELSCWDAGSMFDGPVEKDYYTKEAKAIVKEYANHPSFVMFTFGNELVFAGGGYEFADQLLAQLKEQDATRLYSFASNAGYGGTAPTAHSEFFTGQVYRGTSMRGIYAGMSGFINQQYPSTTVNYNNAIQRAANEAGIPAFSFEVGQFQVFPDVLGELDDYTGVLEPRNLQLVDERLDRLDISDEMTEKFINASGMLSRIGYRMEIEAALRTKHMSGISLLGIQDFSGQSTALVGMMNALGDAKPYDFATPAEFATFFSPEVALLETEKFSWTNAETFTGKLLLANYGPDDLSGQMFYRLTDQDGNVLAEDTIASADFPQGDVTAAGTISIPLSGIAKPSQLKLTIGLGEVTNHYDLWVYPAGEKADEGEVYVTEFLNEEALYILEDGGKVLLSPKVNKSTLPNSITGTFTTAFWSSQFVSESQPGSMGLLMNPEHPVFDGFPTEYHSNYQWWAMAKLGRPMILESFTHEDGAKIEPLVQVLDSFSTIRTMGLLYEAKVGEGKLMVSSMGLEQLQNQYPEARALRNSILNYMNSDAFDPQFTVEVEQVQASVVGTETKPRVNLAEKSNGGEIFLGENTHTCQEGYDNDPQDRKLELNDGRVDVEVGSRSWTDWSRNGYPYDAEVGAILNDEYIIDTVVLPFFEDYGCKAPKSIKVQVWNGEAFVDVTNPSMTTGFVKGNNTITFDPVSTSQILLTMEHQPEMGIALSEFIVYEHEIPAESLEILPEGGNTSVELGETLQMSIRYLPENANDTDVRWTVQDADGNKSKIATITLGGLLKPKAAGTVVVKAALRSNPEVSATIEITILDSTSGVDKTALKALIAAVDGKYDEGRYTAASWAALTDALNAAKTVAADPAATESQVFDAYLALVAARDGLSYAPDKSLLTLAVEIAEDLLKDESLTAATKEALQAAVNSAKAVLDNADTTQAEINAEYAAVMTRITELVKADKTLLRQLIAAADALEEGNYRPSSWANLQAVLTEAKAVEANGNATEAMIAEACDKLFEAINALQSEFNYAAINAALKLAKEILADSKYDEASKAGLAELVAEAEALCESDEATQKGLDDMAKNLTRAVAKVRLMQAVAEVNGLNAARYTAASWNAVQAAQAEAKALLANANATEEELNGAATKLANAVKGLKTKGGSSGSVSKVSDNDYWNGIIEKINNTTKGGTVNATLESGAMMPATVIDAAAAKGVTLNVEIGGKAYLLSNYAIDASAVYYSAAELIAMADGETAAQSGAISLNPETGGEVAATVPNAAAPAGEAASANETIGGAQQAAAEQGENLSGLWLLVLAAAAIGGVSFLLIKRKKQSQ</sequence>
<keyword evidence="4" id="KW-0812">Transmembrane</keyword>
<keyword evidence="3" id="KW-0175">Coiled coil</keyword>
<dbReference type="Pfam" id="PF21606">
    <property type="entry name" value="BgaA-like_CBM"/>
    <property type="match status" value="1"/>
</dbReference>
<comment type="caution">
    <text evidence="7">The sequence shown here is derived from an EMBL/GenBank/DDBJ whole genome shotgun (WGS) entry which is preliminary data.</text>
</comment>
<dbReference type="Pfam" id="PF02836">
    <property type="entry name" value="Glyco_hydro_2_C"/>
    <property type="match status" value="1"/>
</dbReference>
<protein>
    <submittedName>
        <fullName evidence="7">Discoidin domain-containing protein</fullName>
    </submittedName>
</protein>
<dbReference type="Gene3D" id="2.60.120.260">
    <property type="entry name" value="Galactose-binding domain-like"/>
    <property type="match status" value="4"/>
</dbReference>
<dbReference type="PANTHER" id="PTHR42732:SF1">
    <property type="entry name" value="BETA-MANNOSIDASE"/>
    <property type="match status" value="1"/>
</dbReference>
<evidence type="ECO:0000256" key="2">
    <source>
        <dbReference type="ARBA" id="ARBA00023295"/>
    </source>
</evidence>
<dbReference type="RefSeq" id="WP_249282597.1">
    <property type="nucleotide sequence ID" value="NZ_JACRST010000006.1"/>
</dbReference>
<feature type="transmembrane region" description="Helical" evidence="4">
    <location>
        <begin position="2235"/>
        <end position="2254"/>
    </location>
</feature>
<dbReference type="Gene3D" id="2.60.40.1080">
    <property type="match status" value="1"/>
</dbReference>
<keyword evidence="4" id="KW-1133">Transmembrane helix</keyword>
<dbReference type="InterPro" id="IPR003343">
    <property type="entry name" value="Big_2"/>
</dbReference>
<dbReference type="SUPFAM" id="SSF49373">
    <property type="entry name" value="Invasin/intimin cell-adhesion fragments"/>
    <property type="match status" value="1"/>
</dbReference>
<dbReference type="Pfam" id="PF02368">
    <property type="entry name" value="Big_2"/>
    <property type="match status" value="1"/>
</dbReference>
<dbReference type="InterPro" id="IPR006103">
    <property type="entry name" value="Glyco_hydro_2_cat"/>
</dbReference>
<dbReference type="SUPFAM" id="SSF51445">
    <property type="entry name" value="(Trans)glycosidases"/>
    <property type="match status" value="1"/>
</dbReference>
<keyword evidence="2" id="KW-0326">Glycosidase</keyword>
<dbReference type="Pfam" id="PF07554">
    <property type="entry name" value="FIVAR"/>
    <property type="match status" value="4"/>
</dbReference>
<dbReference type="Gene3D" id="2.60.40.10">
    <property type="entry name" value="Immunoglobulins"/>
    <property type="match status" value="1"/>
</dbReference>
<keyword evidence="2" id="KW-0378">Hydrolase</keyword>
<dbReference type="PROSITE" id="PS50022">
    <property type="entry name" value="FA58C_3"/>
    <property type="match status" value="2"/>
</dbReference>
<dbReference type="Gene3D" id="3.20.20.80">
    <property type="entry name" value="Glycosidases"/>
    <property type="match status" value="1"/>
</dbReference>
<evidence type="ECO:0000256" key="4">
    <source>
        <dbReference type="SAM" id="Phobius"/>
    </source>
</evidence>
<feature type="domain" description="F5/8 type C" evidence="6">
    <location>
        <begin position="303"/>
        <end position="399"/>
    </location>
</feature>
<feature type="domain" description="F5/8 type C" evidence="6">
    <location>
        <begin position="70"/>
        <end position="191"/>
    </location>
</feature>
<dbReference type="GO" id="GO:0005975">
    <property type="term" value="P:carbohydrate metabolic process"/>
    <property type="evidence" value="ECO:0007669"/>
    <property type="project" value="InterPro"/>
</dbReference>
<dbReference type="SMART" id="SM00635">
    <property type="entry name" value="BID_2"/>
    <property type="match status" value="1"/>
</dbReference>
<dbReference type="InterPro" id="IPR006102">
    <property type="entry name" value="Ig-like_GH2"/>
</dbReference>
<organism evidence="7 8">
    <name type="scientific">Ligaoa zhengdingensis</name>
    <dbReference type="NCBI Taxonomy" id="2763658"/>
    <lineage>
        <taxon>Bacteria</taxon>
        <taxon>Bacillati</taxon>
        <taxon>Bacillota</taxon>
        <taxon>Clostridia</taxon>
        <taxon>Eubacteriales</taxon>
        <taxon>Oscillospiraceae</taxon>
        <taxon>Ligaoa</taxon>
    </lineage>
</organism>
<dbReference type="InterPro" id="IPR049487">
    <property type="entry name" value="BgaA-like_CBM"/>
</dbReference>
<reference evidence="7" key="1">
    <citation type="submission" date="2020-08" db="EMBL/GenBank/DDBJ databases">
        <title>Genome public.</title>
        <authorList>
            <person name="Liu C."/>
            <person name="Sun Q."/>
        </authorList>
    </citation>
    <scope>NUCLEOTIDE SEQUENCE</scope>
    <source>
        <strain evidence="7">NSJ-31</strain>
    </source>
</reference>
<feature type="coiled-coil region" evidence="3">
    <location>
        <begin position="2050"/>
        <end position="2077"/>
    </location>
</feature>
<feature type="chain" id="PRO_5037985926" evidence="5">
    <location>
        <begin position="29"/>
        <end position="2261"/>
    </location>
</feature>
<keyword evidence="8" id="KW-1185">Reference proteome</keyword>
<dbReference type="Gene3D" id="1.20.1270.70">
    <property type="entry name" value="Designed single chain three-helix bundle"/>
    <property type="match status" value="1"/>
</dbReference>
<evidence type="ECO:0000259" key="6">
    <source>
        <dbReference type="PROSITE" id="PS50022"/>
    </source>
</evidence>
<accession>A0A926DZN6</accession>
<evidence type="ECO:0000256" key="3">
    <source>
        <dbReference type="SAM" id="Coils"/>
    </source>
</evidence>
<evidence type="ECO:0000313" key="7">
    <source>
        <dbReference type="EMBL" id="MBC8546519.1"/>
    </source>
</evidence>
<dbReference type="InterPro" id="IPR017853">
    <property type="entry name" value="GH"/>
</dbReference>
<keyword evidence="5" id="KW-0732">Signal</keyword>
<dbReference type="EMBL" id="JACRST010000006">
    <property type="protein sequence ID" value="MBC8546519.1"/>
    <property type="molecule type" value="Genomic_DNA"/>
</dbReference>
<evidence type="ECO:0000313" key="8">
    <source>
        <dbReference type="Proteomes" id="UP000653127"/>
    </source>
</evidence>
<dbReference type="SUPFAM" id="SSF49785">
    <property type="entry name" value="Galactose-binding domain-like"/>
    <property type="match status" value="3"/>
</dbReference>
<dbReference type="InterPro" id="IPR051913">
    <property type="entry name" value="GH2_Domain-Containing"/>
</dbReference>
<dbReference type="GO" id="GO:0004553">
    <property type="term" value="F:hydrolase activity, hydrolyzing O-glycosyl compounds"/>
    <property type="evidence" value="ECO:0007669"/>
    <property type="project" value="InterPro"/>
</dbReference>
<dbReference type="Pfam" id="PF00754">
    <property type="entry name" value="F5_F8_type_C"/>
    <property type="match status" value="2"/>
</dbReference>
<dbReference type="InterPro" id="IPR008979">
    <property type="entry name" value="Galactose-bd-like_sf"/>
</dbReference>
<feature type="signal peptide" evidence="5">
    <location>
        <begin position="1"/>
        <end position="28"/>
    </location>
</feature>
<dbReference type="Proteomes" id="UP000653127">
    <property type="component" value="Unassembled WGS sequence"/>
</dbReference>
<dbReference type="InterPro" id="IPR008964">
    <property type="entry name" value="Invasin/intimin_cell_adhesion"/>
</dbReference>
<feature type="coiled-coil region" evidence="3">
    <location>
        <begin position="533"/>
        <end position="560"/>
    </location>
</feature>
<keyword evidence="4" id="KW-0472">Membrane</keyword>
<gene>
    <name evidence="7" type="ORF">H8711_06175</name>
</gene>
<dbReference type="Pfam" id="PF00703">
    <property type="entry name" value="Glyco_hydro_2"/>
    <property type="match status" value="1"/>
</dbReference>
<dbReference type="PANTHER" id="PTHR42732">
    <property type="entry name" value="BETA-GALACTOSIDASE"/>
    <property type="match status" value="1"/>
</dbReference>